<reference evidence="1 2" key="1">
    <citation type="journal article" date="2015" name="Microbes Environ.">
        <title>Distribution and evolution of nitrogen fixation genes in the phylum bacteroidetes.</title>
        <authorList>
            <person name="Inoue J."/>
            <person name="Oshima K."/>
            <person name="Suda W."/>
            <person name="Sakamoto M."/>
            <person name="Iino T."/>
            <person name="Noda S."/>
            <person name="Hongoh Y."/>
            <person name="Hattori M."/>
            <person name="Ohkuma M."/>
        </authorList>
    </citation>
    <scope>NUCLEOTIDE SEQUENCE [LARGE SCALE GENOMIC DNA]</scope>
    <source>
        <strain evidence="1">JCM 15548</strain>
    </source>
</reference>
<proteinExistence type="predicted"/>
<evidence type="ECO:0000313" key="2">
    <source>
        <dbReference type="Proteomes" id="UP000032900"/>
    </source>
</evidence>
<comment type="caution">
    <text evidence="1">The sequence shown here is derived from an EMBL/GenBank/DDBJ whole genome shotgun (WGS) entry which is preliminary data.</text>
</comment>
<protein>
    <submittedName>
        <fullName evidence="1">Uncharacterized protein</fullName>
    </submittedName>
</protein>
<accession>A0A0E9M3H7</accession>
<sequence length="73" mass="8174">MFRSSSSRGSIFIHLLVLARIIFSTVKPGKDTTAILVGDINLEYNNQQVSKKTQTATTPITLFDLNIDIFLMK</sequence>
<dbReference type="AlphaFoldDB" id="A0A0E9M3H7"/>
<dbReference type="EMBL" id="BAZW01000073">
    <property type="protein sequence ID" value="GAO31971.1"/>
    <property type="molecule type" value="Genomic_DNA"/>
</dbReference>
<dbReference type="Proteomes" id="UP000032900">
    <property type="component" value="Unassembled WGS sequence"/>
</dbReference>
<name>A0A0E9M3H7_9BACT</name>
<keyword evidence="2" id="KW-1185">Reference proteome</keyword>
<gene>
    <name evidence="1" type="ORF">JCM15548_14388</name>
</gene>
<evidence type="ECO:0000313" key="1">
    <source>
        <dbReference type="EMBL" id="GAO31971.1"/>
    </source>
</evidence>
<organism evidence="1 2">
    <name type="scientific">Geofilum rubicundum JCM 15548</name>
    <dbReference type="NCBI Taxonomy" id="1236989"/>
    <lineage>
        <taxon>Bacteria</taxon>
        <taxon>Pseudomonadati</taxon>
        <taxon>Bacteroidota</taxon>
        <taxon>Bacteroidia</taxon>
        <taxon>Marinilabiliales</taxon>
        <taxon>Marinilabiliaceae</taxon>
        <taxon>Geofilum</taxon>
    </lineage>
</organism>